<dbReference type="EMBL" id="JAQQAF010000001">
    <property type="protein sequence ID" value="KAJ8512997.1"/>
    <property type="molecule type" value="Genomic_DNA"/>
</dbReference>
<reference evidence="3 4" key="1">
    <citation type="submission" date="2022-12" db="EMBL/GenBank/DDBJ databases">
        <title>Chromosome-scale assembly of the Ensete ventricosum genome.</title>
        <authorList>
            <person name="Dussert Y."/>
            <person name="Stocks J."/>
            <person name="Wendawek A."/>
            <person name="Woldeyes F."/>
            <person name="Nichols R.A."/>
            <person name="Borrell J.S."/>
        </authorList>
    </citation>
    <scope>NUCLEOTIDE SEQUENCE [LARGE SCALE GENOMIC DNA]</scope>
    <source>
        <strain evidence="4">cv. Maze</strain>
        <tissue evidence="3">Seeds</tissue>
    </source>
</reference>
<evidence type="ECO:0000313" key="4">
    <source>
        <dbReference type="Proteomes" id="UP001222027"/>
    </source>
</evidence>
<feature type="region of interest" description="Disordered" evidence="1">
    <location>
        <begin position="494"/>
        <end position="513"/>
    </location>
</feature>
<accession>A0AAV8S0J6</accession>
<feature type="compositionally biased region" description="Basic and acidic residues" evidence="1">
    <location>
        <begin position="209"/>
        <end position="222"/>
    </location>
</feature>
<dbReference type="InterPro" id="IPR036465">
    <property type="entry name" value="vWFA_dom_sf"/>
</dbReference>
<dbReference type="Gene3D" id="3.40.50.410">
    <property type="entry name" value="von Willebrand factor, type A domain"/>
    <property type="match status" value="1"/>
</dbReference>
<sequence length="551" mass="60102">MGTGGWRRAFCTSVRRDTDAAAAGTRVEAGERHQRSPRSCATKLSFFSGGSNPSTPRLALAEAAPGLRCRTKSKTTDNKTLQCDAATSSVPTATTRRSRSPALFHRQAFSAPSSPRTASRFALFKHLSRSRCRICAKRLIPLRRMSRQGQRAARQIVERLVVVGGGAAARGATVGDALRKATKVLEDRRERNPVATIMLLSDSRQQQPEQEKKESNHRDYKSLRSPRGTGGGHIGLHLATTTAATRFAHLEIPIQDAGFGDGGAERSPQKQGQVPSEDAFIKCVGGLVSVVMQDVRLQLVFPSGEFSAVHQCGGGGDGCNVALRGGTSVIRLGDLYAEEERELLVELRLPVSPPGGQGGHHRLSVKCNYKDPTTQDLAFSAEQILLLPPVLQHHSEPGRSAPSSACTATSLRLRNIFVSTRAVAESRRLADFSDYATARHLLSSARALILQSASDGRPDHHLLQNLDAELAALQRRRYQAQHRLHHDQLQEEVLSPSGMRRRRREAPAEVRGEPLTPTSAWRAAEQLAKVAITRKTLNRVGDLHGFENARF</sequence>
<evidence type="ECO:0000259" key="2">
    <source>
        <dbReference type="Pfam" id="PF25243"/>
    </source>
</evidence>
<dbReference type="AlphaFoldDB" id="A0AAV8S0J6"/>
<dbReference type="PANTHER" id="PTHR10579:SF55">
    <property type="entry name" value="E3 UBIQUITIN-PROTEIN LIGASE WAV3"/>
    <property type="match status" value="1"/>
</dbReference>
<evidence type="ECO:0000256" key="1">
    <source>
        <dbReference type="SAM" id="MobiDB-lite"/>
    </source>
</evidence>
<dbReference type="Proteomes" id="UP001222027">
    <property type="component" value="Unassembled WGS sequence"/>
</dbReference>
<protein>
    <recommendedName>
        <fullName evidence="2">E3 ubiquitin-protein ligase WAV3-like C-terminal domain-containing protein</fullName>
    </recommendedName>
</protein>
<evidence type="ECO:0000313" key="3">
    <source>
        <dbReference type="EMBL" id="KAJ8512997.1"/>
    </source>
</evidence>
<dbReference type="PANTHER" id="PTHR10579">
    <property type="entry name" value="CALCIUM-ACTIVATED CHLORIDE CHANNEL REGULATOR"/>
    <property type="match status" value="1"/>
</dbReference>
<feature type="region of interest" description="Disordered" evidence="1">
    <location>
        <begin position="195"/>
        <end position="232"/>
    </location>
</feature>
<dbReference type="Pfam" id="PF25243">
    <property type="entry name" value="WAV3_C"/>
    <property type="match status" value="1"/>
</dbReference>
<dbReference type="InterPro" id="IPR057427">
    <property type="entry name" value="WAV3_C"/>
</dbReference>
<proteinExistence type="predicted"/>
<organism evidence="3 4">
    <name type="scientific">Ensete ventricosum</name>
    <name type="common">Abyssinian banana</name>
    <name type="synonym">Musa ensete</name>
    <dbReference type="NCBI Taxonomy" id="4639"/>
    <lineage>
        <taxon>Eukaryota</taxon>
        <taxon>Viridiplantae</taxon>
        <taxon>Streptophyta</taxon>
        <taxon>Embryophyta</taxon>
        <taxon>Tracheophyta</taxon>
        <taxon>Spermatophyta</taxon>
        <taxon>Magnoliopsida</taxon>
        <taxon>Liliopsida</taxon>
        <taxon>Zingiberales</taxon>
        <taxon>Musaceae</taxon>
        <taxon>Ensete</taxon>
    </lineage>
</organism>
<comment type="caution">
    <text evidence="3">The sequence shown here is derived from an EMBL/GenBank/DDBJ whole genome shotgun (WGS) entry which is preliminary data.</text>
</comment>
<keyword evidence="4" id="KW-1185">Reference proteome</keyword>
<gene>
    <name evidence="3" type="ORF">OPV22_003431</name>
</gene>
<name>A0AAV8S0J6_ENSVE</name>
<feature type="domain" description="E3 ubiquitin-protein ligase WAV3-like C-terminal" evidence="2">
    <location>
        <begin position="409"/>
        <end position="482"/>
    </location>
</feature>
<dbReference type="InterPro" id="IPR051266">
    <property type="entry name" value="CLCR"/>
</dbReference>